<dbReference type="RefSeq" id="WP_002112491.1">
    <property type="nucleotide sequence ID" value="NZ_FMJF01000034.1"/>
</dbReference>
<proteinExistence type="predicted"/>
<feature type="domain" description="DUF4261" evidence="1">
    <location>
        <begin position="155"/>
        <end position="237"/>
    </location>
</feature>
<evidence type="ECO:0000313" key="2">
    <source>
        <dbReference type="EMBL" id="OFD89166.1"/>
    </source>
</evidence>
<organism evidence="2 3">
    <name type="scientific">Bacillus mycoides</name>
    <dbReference type="NCBI Taxonomy" id="1405"/>
    <lineage>
        <taxon>Bacteria</taxon>
        <taxon>Bacillati</taxon>
        <taxon>Bacillota</taxon>
        <taxon>Bacilli</taxon>
        <taxon>Bacillales</taxon>
        <taxon>Bacillaceae</taxon>
        <taxon>Bacillus</taxon>
        <taxon>Bacillus cereus group</taxon>
    </lineage>
</organism>
<dbReference type="Pfam" id="PF14080">
    <property type="entry name" value="DUF4261"/>
    <property type="match status" value="1"/>
</dbReference>
<reference evidence="2 3" key="1">
    <citation type="submission" date="2016-05" db="EMBL/GenBank/DDBJ databases">
        <title>Bacillus thuringiensis and Bacillus weihenstephanensis as novel biocontrol agents of wilt causing Verticillium species.</title>
        <authorList>
            <person name="Hollensteiner J."/>
            <person name="Wemheuer F."/>
            <person name="Harting R."/>
            <person name="Kolarzyk A."/>
            <person name="Diaz-Valerio S."/>
            <person name="Poehlein A."/>
            <person name="Brzuszkiewicz E."/>
            <person name="Nesemann K."/>
            <person name="Braus-Stromeyer S."/>
            <person name="Braus G."/>
            <person name="Daniel R."/>
            <person name="Liesegang H."/>
        </authorList>
    </citation>
    <scope>NUCLEOTIDE SEQUENCE [LARGE SCALE GENOMIC DNA]</scope>
    <source>
        <strain evidence="2 3">GOE11</strain>
    </source>
</reference>
<dbReference type="AlphaFoldDB" id="A0A1D3MU74"/>
<evidence type="ECO:0000259" key="1">
    <source>
        <dbReference type="Pfam" id="PF14080"/>
    </source>
</evidence>
<comment type="caution">
    <text evidence="2">The sequence shown here is derived from an EMBL/GenBank/DDBJ whole genome shotgun (WGS) entry which is preliminary data.</text>
</comment>
<dbReference type="Proteomes" id="UP000175835">
    <property type="component" value="Unassembled WGS sequence"/>
</dbReference>
<evidence type="ECO:0000313" key="3">
    <source>
        <dbReference type="Proteomes" id="UP000175835"/>
    </source>
</evidence>
<dbReference type="EMBL" id="LXLX01000049">
    <property type="protein sequence ID" value="OFD89166.1"/>
    <property type="molecule type" value="Genomic_DNA"/>
</dbReference>
<protein>
    <recommendedName>
        <fullName evidence="1">DUF4261 domain-containing protein</fullName>
    </recommendedName>
</protein>
<gene>
    <name evidence="2" type="ORF">BWGOE11_49450</name>
</gene>
<dbReference type="PATRIC" id="fig|86662.23.peg.4960"/>
<name>A0A1D3MU74_BACMY</name>
<dbReference type="InterPro" id="IPR025357">
    <property type="entry name" value="DUF4261"/>
</dbReference>
<sequence>METQIVIGVPGLWKDRTELIQEVASKSNYMLAGNIMHHKEKEIVFEIDVYEQDTSLGEAFFYASGERFDEELLRELEKHTYTVYVIAKVDDTERLQEVIDVGMELLNIGGLALKVETAGVAYSKEEWKELAEDKEIFPMYSHLVTLVGDEEGGYYSCGMQAFNLSDVVLDGGIDPEVAVDLLNDFNLHNIFEKPNLKDGDTISFTEDSPMYRLAHYRDERYEQEDPFYNPCGVWKLESASVKKSIFQKLGNMLRGGKNT</sequence>
<accession>A0A1D3MU74</accession>